<comment type="caution">
    <text evidence="10">The sequence shown here is derived from an EMBL/GenBank/DDBJ whole genome shotgun (WGS) entry which is preliminary data.</text>
</comment>
<dbReference type="InterPro" id="IPR017452">
    <property type="entry name" value="GPCR_Rhodpsn_7TM"/>
</dbReference>
<keyword evidence="4" id="KW-0297">G-protein coupled receptor</keyword>
<keyword evidence="7" id="KW-0807">Transducer</keyword>
<feature type="transmembrane region" description="Helical" evidence="8">
    <location>
        <begin position="120"/>
        <end position="140"/>
    </location>
</feature>
<accession>A0ABD3WS19</accession>
<proteinExistence type="predicted"/>
<evidence type="ECO:0000256" key="7">
    <source>
        <dbReference type="ARBA" id="ARBA00023224"/>
    </source>
</evidence>
<dbReference type="Proteomes" id="UP001634394">
    <property type="component" value="Unassembled WGS sequence"/>
</dbReference>
<sequence length="162" mass="18534">MASLNIRETSGINSTSLLAITEHNISYEISTETFTWSKDYRHIQEMNYSSENSSIPSPDYFYYISSMEYPLDIYKDVPLWEFVLKIVLYSIIIVASLVGNLLVIVVVLKNKRMQTATNFYIVNLAVADILVTVACTWVQLVNDLTNAWILGTFFCKFNSFAQ</sequence>
<feature type="non-terminal residue" evidence="10">
    <location>
        <position position="162"/>
    </location>
</feature>
<organism evidence="10 11">
    <name type="scientific">Sinanodonta woodiana</name>
    <name type="common">Chinese pond mussel</name>
    <name type="synonym">Anodonta woodiana</name>
    <dbReference type="NCBI Taxonomy" id="1069815"/>
    <lineage>
        <taxon>Eukaryota</taxon>
        <taxon>Metazoa</taxon>
        <taxon>Spiralia</taxon>
        <taxon>Lophotrochozoa</taxon>
        <taxon>Mollusca</taxon>
        <taxon>Bivalvia</taxon>
        <taxon>Autobranchia</taxon>
        <taxon>Heteroconchia</taxon>
        <taxon>Palaeoheterodonta</taxon>
        <taxon>Unionida</taxon>
        <taxon>Unionoidea</taxon>
        <taxon>Unionidae</taxon>
        <taxon>Unioninae</taxon>
        <taxon>Sinanodonta</taxon>
    </lineage>
</organism>
<dbReference type="PANTHER" id="PTHR24235">
    <property type="entry name" value="NEUROPEPTIDE Y RECEPTOR"/>
    <property type="match status" value="1"/>
</dbReference>
<dbReference type="Gene3D" id="1.20.1070.10">
    <property type="entry name" value="Rhodopsin 7-helix transmembrane proteins"/>
    <property type="match status" value="1"/>
</dbReference>
<keyword evidence="3 8" id="KW-1133">Transmembrane helix</keyword>
<protein>
    <recommendedName>
        <fullName evidence="9">G-protein coupled receptors family 1 profile domain-containing protein</fullName>
    </recommendedName>
</protein>
<gene>
    <name evidence="10" type="ORF">ACJMK2_034560</name>
</gene>
<evidence type="ECO:0000256" key="3">
    <source>
        <dbReference type="ARBA" id="ARBA00022989"/>
    </source>
</evidence>
<evidence type="ECO:0000256" key="8">
    <source>
        <dbReference type="SAM" id="Phobius"/>
    </source>
</evidence>
<evidence type="ECO:0000256" key="5">
    <source>
        <dbReference type="ARBA" id="ARBA00023136"/>
    </source>
</evidence>
<dbReference type="SUPFAM" id="SSF81321">
    <property type="entry name" value="Family A G protein-coupled receptor-like"/>
    <property type="match status" value="1"/>
</dbReference>
<keyword evidence="5 8" id="KW-0472">Membrane</keyword>
<feature type="domain" description="G-protein coupled receptors family 1 profile" evidence="9">
    <location>
        <begin position="99"/>
        <end position="162"/>
    </location>
</feature>
<name>A0ABD3WS19_SINWO</name>
<dbReference type="EMBL" id="JBJQND010000005">
    <property type="protein sequence ID" value="KAL3876764.1"/>
    <property type="molecule type" value="Genomic_DNA"/>
</dbReference>
<dbReference type="GO" id="GO:0016020">
    <property type="term" value="C:membrane"/>
    <property type="evidence" value="ECO:0007669"/>
    <property type="project" value="UniProtKB-SubCell"/>
</dbReference>
<evidence type="ECO:0000313" key="11">
    <source>
        <dbReference type="Proteomes" id="UP001634394"/>
    </source>
</evidence>
<evidence type="ECO:0000259" key="9">
    <source>
        <dbReference type="PROSITE" id="PS50262"/>
    </source>
</evidence>
<reference evidence="10 11" key="1">
    <citation type="submission" date="2024-11" db="EMBL/GenBank/DDBJ databases">
        <title>Chromosome-level genome assembly of the freshwater bivalve Anodonta woodiana.</title>
        <authorList>
            <person name="Chen X."/>
        </authorList>
    </citation>
    <scope>NUCLEOTIDE SEQUENCE [LARGE SCALE GENOMIC DNA]</scope>
    <source>
        <strain evidence="10">MN2024</strain>
        <tissue evidence="10">Gills</tissue>
    </source>
</reference>
<dbReference type="GO" id="GO:0004930">
    <property type="term" value="F:G protein-coupled receptor activity"/>
    <property type="evidence" value="ECO:0007669"/>
    <property type="project" value="UniProtKB-KW"/>
</dbReference>
<evidence type="ECO:0000256" key="4">
    <source>
        <dbReference type="ARBA" id="ARBA00023040"/>
    </source>
</evidence>
<evidence type="ECO:0000313" key="10">
    <source>
        <dbReference type="EMBL" id="KAL3876764.1"/>
    </source>
</evidence>
<dbReference type="InterPro" id="IPR000276">
    <property type="entry name" value="GPCR_Rhodpsn"/>
</dbReference>
<keyword evidence="11" id="KW-1185">Reference proteome</keyword>
<dbReference type="AlphaFoldDB" id="A0ABD3WS19"/>
<evidence type="ECO:0000256" key="1">
    <source>
        <dbReference type="ARBA" id="ARBA00004141"/>
    </source>
</evidence>
<feature type="transmembrane region" description="Helical" evidence="8">
    <location>
        <begin position="86"/>
        <end position="108"/>
    </location>
</feature>
<dbReference type="Pfam" id="PF00001">
    <property type="entry name" value="7tm_1"/>
    <property type="match status" value="1"/>
</dbReference>
<evidence type="ECO:0000256" key="6">
    <source>
        <dbReference type="ARBA" id="ARBA00023170"/>
    </source>
</evidence>
<evidence type="ECO:0000256" key="2">
    <source>
        <dbReference type="ARBA" id="ARBA00022692"/>
    </source>
</evidence>
<keyword evidence="6" id="KW-0675">Receptor</keyword>
<dbReference type="PROSITE" id="PS50262">
    <property type="entry name" value="G_PROTEIN_RECEP_F1_2"/>
    <property type="match status" value="1"/>
</dbReference>
<dbReference type="PRINTS" id="PR00237">
    <property type="entry name" value="GPCRRHODOPSN"/>
</dbReference>
<comment type="subcellular location">
    <subcellularLocation>
        <location evidence="1">Membrane</location>
        <topology evidence="1">Multi-pass membrane protein</topology>
    </subcellularLocation>
</comment>
<keyword evidence="2 8" id="KW-0812">Transmembrane</keyword>
<dbReference type="PANTHER" id="PTHR24235:SF12">
    <property type="entry name" value="G-PROTEIN COUPLED RECEPTORS FAMILY 1 PROFILE DOMAIN-CONTAINING PROTEIN"/>
    <property type="match status" value="1"/>
</dbReference>